<keyword evidence="5" id="KW-0093">Biotin biosynthesis</keyword>
<comment type="similarity">
    <text evidence="10">Belongs to the class-II pyridoxal-phosphate-dependent aminotransferase family. BioF subfamily.</text>
</comment>
<dbReference type="GO" id="GO:0030170">
    <property type="term" value="F:pyridoxal phosphate binding"/>
    <property type="evidence" value="ECO:0007669"/>
    <property type="project" value="InterPro"/>
</dbReference>
<dbReference type="PROSITE" id="PS00599">
    <property type="entry name" value="AA_TRANSFER_CLASS_2"/>
    <property type="match status" value="1"/>
</dbReference>
<dbReference type="Gene3D" id="3.90.1150.10">
    <property type="entry name" value="Aspartate Aminotransferase, domain 1"/>
    <property type="match status" value="1"/>
</dbReference>
<sequence>MEELVELRPAFQALGFGFGLQLGPHGTATTPIPRVAPFGQRKVRPWTVPGPRRLDKAMSLDLRARVRDELERLKREGLYISPKVLEAPQEPATRVEGREVVNLASNNYLGFANHPYLKEKARQYLEKWGAGSGAVRTIAGTFTYHVELEEALARFKGTESALVLQSGFTANQGVLGALLKEGDVVFSDELNHASIIDGLRLTKATRLVFRHADVAHLEELLKAHDTDGLKLIVTDGVFSMDGDIAPLDKIVPLAKKYRAVVYVDDAHGSGVLGEKGKGTVHHFGFHQDPDVIQVATLSKAWAGIGGYAAGARELKDLLINKARPFLFSTSHPPAVVGALLGALELIEKEPERVERLWENTRYFKRELARLGYDTLGSQTPITPVLFGEAPLAFEASRLLLEEGVFAVGIGFPTVPRGKARIRNIVTAAHTKEMLDKALEAYEKVGKRLSIIR</sequence>
<dbReference type="InterPro" id="IPR001917">
    <property type="entry name" value="Aminotrans_II_pyridoxalP_BS"/>
</dbReference>
<evidence type="ECO:0000256" key="10">
    <source>
        <dbReference type="RuleBase" id="RU003693"/>
    </source>
</evidence>
<name>Q93HR3_THETH</name>
<dbReference type="Pfam" id="PF00155">
    <property type="entry name" value="Aminotran_1_2"/>
    <property type="match status" value="1"/>
</dbReference>
<dbReference type="NCBIfam" id="TIGR01825">
    <property type="entry name" value="gly_Cac_T_rel"/>
    <property type="match status" value="1"/>
</dbReference>
<dbReference type="CDD" id="cd06454">
    <property type="entry name" value="KBL_like"/>
    <property type="match status" value="1"/>
</dbReference>
<dbReference type="FunFam" id="3.40.640.10:FF:000006">
    <property type="entry name" value="5-aminolevulinate synthase, mitochondrial"/>
    <property type="match status" value="1"/>
</dbReference>
<evidence type="ECO:0000259" key="11">
    <source>
        <dbReference type="Pfam" id="PF00155"/>
    </source>
</evidence>
<feature type="domain" description="Aminotransferase class I/classII large" evidence="11">
    <location>
        <begin position="99"/>
        <end position="440"/>
    </location>
</feature>
<comment type="subunit">
    <text evidence="3 10">Homodimer.</text>
</comment>
<dbReference type="InterPro" id="IPR015421">
    <property type="entry name" value="PyrdxlP-dep_Trfase_major"/>
</dbReference>
<dbReference type="InterPro" id="IPR050087">
    <property type="entry name" value="AON_synthase_class-II"/>
</dbReference>
<comment type="catalytic activity">
    <reaction evidence="8 10">
        <text>6-carboxyhexanoyl-[ACP] + L-alanine + H(+) = (8S)-8-amino-7-oxononanoate + holo-[ACP] + CO2</text>
        <dbReference type="Rhea" id="RHEA:42288"/>
        <dbReference type="Rhea" id="RHEA-COMP:9685"/>
        <dbReference type="Rhea" id="RHEA-COMP:9955"/>
        <dbReference type="ChEBI" id="CHEBI:15378"/>
        <dbReference type="ChEBI" id="CHEBI:16526"/>
        <dbReference type="ChEBI" id="CHEBI:57972"/>
        <dbReference type="ChEBI" id="CHEBI:64479"/>
        <dbReference type="ChEBI" id="CHEBI:78846"/>
        <dbReference type="ChEBI" id="CHEBI:149468"/>
        <dbReference type="EC" id="2.3.1.47"/>
    </reaction>
</comment>
<dbReference type="GO" id="GO:0009102">
    <property type="term" value="P:biotin biosynthetic process"/>
    <property type="evidence" value="ECO:0007669"/>
    <property type="project" value="UniProtKB-UniRule"/>
</dbReference>
<evidence type="ECO:0000256" key="4">
    <source>
        <dbReference type="ARBA" id="ARBA00022679"/>
    </source>
</evidence>
<dbReference type="InterPro" id="IPR004723">
    <property type="entry name" value="AONS_Archaea/Proteobacteria"/>
</dbReference>
<comment type="cofactor">
    <cofactor evidence="1 9 10">
        <name>pyridoxal 5'-phosphate</name>
        <dbReference type="ChEBI" id="CHEBI:597326"/>
    </cofactor>
</comment>
<dbReference type="NCBIfam" id="NF005394">
    <property type="entry name" value="PRK06939.1"/>
    <property type="match status" value="1"/>
</dbReference>
<dbReference type="InterPro" id="IPR015422">
    <property type="entry name" value="PyrdxlP-dep_Trfase_small"/>
</dbReference>
<dbReference type="SUPFAM" id="SSF53383">
    <property type="entry name" value="PLP-dependent transferases"/>
    <property type="match status" value="1"/>
</dbReference>
<dbReference type="EC" id="2.3.1.47" evidence="10"/>
<keyword evidence="4 10" id="KW-0808">Transferase</keyword>
<evidence type="ECO:0000256" key="9">
    <source>
        <dbReference type="PIRSR" id="PIRSR604723-51"/>
    </source>
</evidence>
<comment type="function">
    <text evidence="10">Catalyzes the decarboxylative condensation of pimeloyl-[acyl-carrier protein] and L-alanine to produce 8-amino-7-oxononanoate (AON), [acyl-carrier protein], and carbon dioxide.</text>
</comment>
<dbReference type="AlphaFoldDB" id="Q93HR3"/>
<dbReference type="UniPathway" id="UPA00078"/>
<evidence type="ECO:0000256" key="2">
    <source>
        <dbReference type="ARBA" id="ARBA00004746"/>
    </source>
</evidence>
<evidence type="ECO:0000256" key="6">
    <source>
        <dbReference type="ARBA" id="ARBA00022898"/>
    </source>
</evidence>
<evidence type="ECO:0000256" key="8">
    <source>
        <dbReference type="ARBA" id="ARBA00047715"/>
    </source>
</evidence>
<dbReference type="PANTHER" id="PTHR13693:SF3">
    <property type="entry name" value="LD36009P"/>
    <property type="match status" value="1"/>
</dbReference>
<reference evidence="12" key="1">
    <citation type="submission" date="2001-07" db="EMBL/GenBank/DDBJ databases">
        <title>XhoI-type restriction and modification system exists in Thermus thermophilus HB27.</title>
        <authorList>
            <person name="Hoshino T."/>
            <person name="Nonaka E."/>
            <person name="Kobayashi H."/>
            <person name="Kosuge T."/>
        </authorList>
    </citation>
    <scope>NUCLEOTIDE SEQUENCE</scope>
    <source>
        <strain evidence="12">HB27</strain>
    </source>
</reference>
<organism evidence="12">
    <name type="scientific">Thermus thermophilus</name>
    <dbReference type="NCBI Taxonomy" id="274"/>
    <lineage>
        <taxon>Bacteria</taxon>
        <taxon>Thermotogati</taxon>
        <taxon>Deinococcota</taxon>
        <taxon>Deinococci</taxon>
        <taxon>Thermales</taxon>
        <taxon>Thermaceae</taxon>
        <taxon>Thermus</taxon>
    </lineage>
</organism>
<accession>Q93HR3</accession>
<proteinExistence type="inferred from homology"/>
<dbReference type="Gene3D" id="3.40.640.10">
    <property type="entry name" value="Type I PLP-dependent aspartate aminotransferase-like (Major domain)"/>
    <property type="match status" value="1"/>
</dbReference>
<dbReference type="InterPro" id="IPR004839">
    <property type="entry name" value="Aminotransferase_I/II_large"/>
</dbReference>
<protein>
    <recommendedName>
        <fullName evidence="10">8-amino-7-ketopelargonate synthase</fullName>
        <ecNumber evidence="10">2.3.1.47</ecNumber>
    </recommendedName>
</protein>
<dbReference type="EMBL" id="AB066587">
    <property type="protein sequence ID" value="BAB68510.1"/>
    <property type="molecule type" value="Genomic_DNA"/>
</dbReference>
<dbReference type="InterPro" id="IPR010962">
    <property type="entry name" value="AONS_Archaea/Firmicutes"/>
</dbReference>
<evidence type="ECO:0000256" key="3">
    <source>
        <dbReference type="ARBA" id="ARBA00011738"/>
    </source>
</evidence>
<feature type="modified residue" description="N6-(pyridoxal phosphate)lysine" evidence="9">
    <location>
        <position position="299"/>
    </location>
</feature>
<dbReference type="InterPro" id="IPR015424">
    <property type="entry name" value="PyrdxlP-dep_Trfase"/>
</dbReference>
<dbReference type="GO" id="GO:0008710">
    <property type="term" value="F:8-amino-7-oxononanoate synthase activity"/>
    <property type="evidence" value="ECO:0007669"/>
    <property type="project" value="UniProtKB-UniRule"/>
</dbReference>
<dbReference type="PANTHER" id="PTHR13693">
    <property type="entry name" value="CLASS II AMINOTRANSFERASE/8-AMINO-7-OXONONANOATE SYNTHASE"/>
    <property type="match status" value="1"/>
</dbReference>
<dbReference type="NCBIfam" id="TIGR00858">
    <property type="entry name" value="bioF"/>
    <property type="match status" value="1"/>
</dbReference>
<evidence type="ECO:0000256" key="7">
    <source>
        <dbReference type="ARBA" id="ARBA00023315"/>
    </source>
</evidence>
<evidence type="ECO:0000256" key="1">
    <source>
        <dbReference type="ARBA" id="ARBA00001933"/>
    </source>
</evidence>
<evidence type="ECO:0000256" key="5">
    <source>
        <dbReference type="ARBA" id="ARBA00022756"/>
    </source>
</evidence>
<keyword evidence="7" id="KW-0012">Acyltransferase</keyword>
<evidence type="ECO:0000313" key="12">
    <source>
        <dbReference type="EMBL" id="BAB68510.1"/>
    </source>
</evidence>
<comment type="pathway">
    <text evidence="2 10">Cofactor biosynthesis; biotin biosynthesis.</text>
</comment>
<keyword evidence="6 9" id="KW-0663">Pyridoxal phosphate</keyword>